<keyword evidence="4" id="KW-1185">Reference proteome</keyword>
<sequence length="381" mass="42196">MSKTDEVIAKTAPEHLIDHNLIDRDVEKLCDGMVLYEKRPAKRLDGSVAEGLFNAWIIFNNPKQYNSYTTDMVKATILAFRRASVDREVNAVVFTGTGDRAFCTGGNTKEYAEYYAGNPQEYRQYMRLFNDMVSAILACDKPVISRVNGMRIGGGQEIGMACDFTIAQDLANFGQAGPKHGSAAIGGATDFLPVMIGCEQAMISGTLCEPFSAHKAARLGIIGDLVPALKVNGKFIANPMVITDQMLDEYGRVIHGEFKTGAALKEGRALLKEGVVDLSLLDQKVEEMCAKLLETFPECMTKSLEELRKPKLQAWNQNKENSRAWLALNMMNEARTGFRAFNEGTKETGREIDFVKLRQGLAKGVPWTDELIESLMPTEKK</sequence>
<evidence type="ECO:0000313" key="3">
    <source>
        <dbReference type="EMBL" id="MBB5348720.1"/>
    </source>
</evidence>
<comment type="similarity">
    <text evidence="2">Belongs to the enoyl-CoA hydratase/isomerase family.</text>
</comment>
<reference evidence="3 4" key="1">
    <citation type="submission" date="2020-08" db="EMBL/GenBank/DDBJ databases">
        <title>Genomic Encyclopedia of Type Strains, Phase IV (KMG-IV): sequencing the most valuable type-strain genomes for metagenomic binning, comparative biology and taxonomic classification.</title>
        <authorList>
            <person name="Goeker M."/>
        </authorList>
    </citation>
    <scope>NUCLEOTIDE SEQUENCE [LARGE SCALE GENOMIC DNA]</scope>
    <source>
        <strain evidence="3 4">DSM 28570</strain>
    </source>
</reference>
<dbReference type="InterPro" id="IPR017613">
    <property type="entry name" value="Dearomat_hydrolase"/>
</dbReference>
<dbReference type="AlphaFoldDB" id="A0A840V4B5"/>
<dbReference type="PROSITE" id="PS00166">
    <property type="entry name" value="ENOYL_COA_HYDRATASE"/>
    <property type="match status" value="1"/>
</dbReference>
<dbReference type="NCBIfam" id="TIGR03200">
    <property type="entry name" value="dearomat_oah"/>
    <property type="match status" value="1"/>
</dbReference>
<name>A0A840V4B5_9BACT</name>
<dbReference type="Pfam" id="PF00378">
    <property type="entry name" value="ECH_1"/>
    <property type="match status" value="1"/>
</dbReference>
<gene>
    <name evidence="3" type="ORF">HNQ81_002460</name>
</gene>
<dbReference type="GO" id="GO:0009234">
    <property type="term" value="P:menaquinone biosynthetic process"/>
    <property type="evidence" value="ECO:0007669"/>
    <property type="project" value="TreeGrafter"/>
</dbReference>
<keyword evidence="3" id="KW-0378">Hydrolase</keyword>
<proteinExistence type="inferred from homology"/>
<comment type="caution">
    <text evidence="3">The sequence shown here is derived from an EMBL/GenBank/DDBJ whole genome shotgun (WGS) entry which is preliminary data.</text>
</comment>
<dbReference type="CDD" id="cd06558">
    <property type="entry name" value="crotonase-like"/>
    <property type="match status" value="1"/>
</dbReference>
<dbReference type="EMBL" id="JACHEO010000014">
    <property type="protein sequence ID" value="MBB5348720.1"/>
    <property type="molecule type" value="Genomic_DNA"/>
</dbReference>
<evidence type="ECO:0000256" key="1">
    <source>
        <dbReference type="NCBIfam" id="TIGR03200"/>
    </source>
</evidence>
<dbReference type="InterPro" id="IPR001753">
    <property type="entry name" value="Enoyl-CoA_hydra/iso"/>
</dbReference>
<dbReference type="InterPro" id="IPR029045">
    <property type="entry name" value="ClpP/crotonase-like_dom_sf"/>
</dbReference>
<dbReference type="SUPFAM" id="SSF52096">
    <property type="entry name" value="ClpP/crotonase"/>
    <property type="match status" value="1"/>
</dbReference>
<dbReference type="PANTHER" id="PTHR43113">
    <property type="entry name" value="NUCLEOSIDE-DIPHOSPHATE-SUGAR EPIMERASE"/>
    <property type="match status" value="1"/>
</dbReference>
<dbReference type="GO" id="GO:0005829">
    <property type="term" value="C:cytosol"/>
    <property type="evidence" value="ECO:0007669"/>
    <property type="project" value="TreeGrafter"/>
</dbReference>
<dbReference type="Gene3D" id="3.90.226.10">
    <property type="entry name" value="2-enoyl-CoA Hydratase, Chain A, domain 1"/>
    <property type="match status" value="1"/>
</dbReference>
<organism evidence="3 4">
    <name type="scientific">Desulfoprunum benzoelyticum</name>
    <dbReference type="NCBI Taxonomy" id="1506996"/>
    <lineage>
        <taxon>Bacteria</taxon>
        <taxon>Pseudomonadati</taxon>
        <taxon>Thermodesulfobacteriota</taxon>
        <taxon>Desulfobulbia</taxon>
        <taxon>Desulfobulbales</taxon>
        <taxon>Desulfobulbaceae</taxon>
        <taxon>Desulfoprunum</taxon>
    </lineage>
</organism>
<evidence type="ECO:0000313" key="4">
    <source>
        <dbReference type="Proteomes" id="UP000539642"/>
    </source>
</evidence>
<dbReference type="GO" id="GO:0008935">
    <property type="term" value="F:1,4-dihydroxy-2-naphthoyl-CoA synthase activity"/>
    <property type="evidence" value="ECO:0007669"/>
    <property type="project" value="TreeGrafter"/>
</dbReference>
<dbReference type="EC" id="3.7.1.21" evidence="1"/>
<dbReference type="GO" id="GO:0018807">
    <property type="term" value="F:6-hydroxycyclohex-1-ene-1-carboxyl-CoA hydratase activity"/>
    <property type="evidence" value="ECO:0007669"/>
    <property type="project" value="UniProtKB-UniRule"/>
</dbReference>
<dbReference type="InterPro" id="IPR018376">
    <property type="entry name" value="Enoyl-CoA_hyd/isom_CS"/>
</dbReference>
<accession>A0A840V4B5</accession>
<dbReference type="GO" id="GO:0016823">
    <property type="term" value="F:hydrolase activity, acting on acid carbon-carbon bonds, in ketonic substances"/>
    <property type="evidence" value="ECO:0007669"/>
    <property type="project" value="InterPro"/>
</dbReference>
<dbReference type="RefSeq" id="WP_183351547.1">
    <property type="nucleotide sequence ID" value="NZ_JACHEO010000014.1"/>
</dbReference>
<dbReference type="Proteomes" id="UP000539642">
    <property type="component" value="Unassembled WGS sequence"/>
</dbReference>
<evidence type="ECO:0000256" key="2">
    <source>
        <dbReference type="RuleBase" id="RU003707"/>
    </source>
</evidence>
<protein>
    <recommendedName>
        <fullName evidence="1">6-oxocyclohex-1-ene-1-carbonyl-CoA hydratase</fullName>
        <ecNumber evidence="1">3.7.1.21</ecNumber>
    </recommendedName>
</protein>
<dbReference type="PANTHER" id="PTHR43113:SF1">
    <property type="entry name" value="1,4-DIHYDROXY-2-NAPHTHOYL-COA SYNTHASE, PEROXISOMAL"/>
    <property type="match status" value="1"/>
</dbReference>